<feature type="domain" description="Polynucleotide kinase PNKP phosphatase" evidence="1">
    <location>
        <begin position="7"/>
        <end position="115"/>
    </location>
</feature>
<proteinExistence type="predicted"/>
<sequence length="322" mass="37227">MDRPGEIVICGLDGVLALIEHRLHHLYNEEGEKHWDRFHAACIDDMPNLPLVDRLNHARSEGTELVIISGRSAAVRNETINWLAQWDIGYDALWLRPEREFNSSAKFKAALLDRRYPQRPIRRIYESDSHLDVAQLALERIIPCTLIGHNQGNGESRELFELRVINHSCDHTTLYPFYGDEDFSWDERTQQLTAGPCRQCQVREQQKEQKQKATVARLHAQGRGLPPLEGSERQTEWAEGIRQKGFGAVDKVLSWIDQVDAEAQREDPDHWYTVKQGIDRSIKWLEEQADAKWWIDNRHGIYNNLDAGRSLLSAIAEQQGFF</sequence>
<dbReference type="Proteomes" id="UP000191110">
    <property type="component" value="Unassembled WGS sequence"/>
</dbReference>
<gene>
    <name evidence="2" type="ORF">BOW53_07710</name>
</gene>
<comment type="caution">
    <text evidence="2">The sequence shown here is derived from an EMBL/GenBank/DDBJ whole genome shotgun (WGS) entry which is preliminary data.</text>
</comment>
<evidence type="ECO:0000313" key="2">
    <source>
        <dbReference type="EMBL" id="OOZ40450.1"/>
    </source>
</evidence>
<evidence type="ECO:0000259" key="1">
    <source>
        <dbReference type="Pfam" id="PF25109"/>
    </source>
</evidence>
<protein>
    <recommendedName>
        <fullName evidence="1">Polynucleotide kinase PNKP phosphatase domain-containing protein</fullName>
    </recommendedName>
</protein>
<name>A0A1T2L5X8_9GAMM</name>
<dbReference type="OrthoDB" id="7592866at2"/>
<dbReference type="InterPro" id="IPR036412">
    <property type="entry name" value="HAD-like_sf"/>
</dbReference>
<reference evidence="2 3" key="1">
    <citation type="submission" date="2016-11" db="EMBL/GenBank/DDBJ databases">
        <title>Mixed transmission modes and dynamic genome evolution in an obligate animal-bacterial symbiosis.</title>
        <authorList>
            <person name="Russell S.L."/>
            <person name="Corbett-Detig R.B."/>
            <person name="Cavanaugh C.M."/>
        </authorList>
    </citation>
    <scope>NUCLEOTIDE SEQUENCE [LARGE SCALE GENOMIC DNA]</scope>
    <source>
        <strain evidence="2">Sveles-Q1</strain>
    </source>
</reference>
<dbReference type="Pfam" id="PF25109">
    <property type="entry name" value="HAD_PNKP"/>
    <property type="match status" value="1"/>
</dbReference>
<evidence type="ECO:0000313" key="3">
    <source>
        <dbReference type="Proteomes" id="UP000191110"/>
    </source>
</evidence>
<accession>A0A1T2L5X8</accession>
<keyword evidence="3" id="KW-1185">Reference proteome</keyword>
<organism evidence="2 3">
    <name type="scientific">Solemya pervernicosa gill symbiont</name>
    <dbReference type="NCBI Taxonomy" id="642797"/>
    <lineage>
        <taxon>Bacteria</taxon>
        <taxon>Pseudomonadati</taxon>
        <taxon>Pseudomonadota</taxon>
        <taxon>Gammaproteobacteria</taxon>
        <taxon>sulfur-oxidizing symbionts</taxon>
    </lineage>
</organism>
<dbReference type="InterPro" id="IPR023214">
    <property type="entry name" value="HAD_sf"/>
</dbReference>
<dbReference type="InterPro" id="IPR056782">
    <property type="entry name" value="HAD_PNKP"/>
</dbReference>
<dbReference type="AlphaFoldDB" id="A0A1T2L5X8"/>
<dbReference type="RefSeq" id="WP_078483508.1">
    <property type="nucleotide sequence ID" value="NZ_MPRL01000025.1"/>
</dbReference>
<dbReference type="EMBL" id="MPRL01000025">
    <property type="protein sequence ID" value="OOZ40450.1"/>
    <property type="molecule type" value="Genomic_DNA"/>
</dbReference>
<dbReference type="Gene3D" id="3.40.50.1000">
    <property type="entry name" value="HAD superfamily/HAD-like"/>
    <property type="match status" value="1"/>
</dbReference>
<dbReference type="SUPFAM" id="SSF56784">
    <property type="entry name" value="HAD-like"/>
    <property type="match status" value="1"/>
</dbReference>